<evidence type="ECO:0000256" key="1">
    <source>
        <dbReference type="SAM" id="Phobius"/>
    </source>
</evidence>
<evidence type="ECO:0000313" key="2">
    <source>
        <dbReference type="EMBL" id="CAG9329260.1"/>
    </source>
</evidence>
<dbReference type="AlphaFoldDB" id="A0AAU9JUP0"/>
<keyword evidence="1" id="KW-1133">Transmembrane helix</keyword>
<dbReference type="EMBL" id="CAJZBQ010000047">
    <property type="protein sequence ID" value="CAG9329260.1"/>
    <property type="molecule type" value="Genomic_DNA"/>
</dbReference>
<proteinExistence type="predicted"/>
<keyword evidence="1" id="KW-0812">Transmembrane</keyword>
<keyword evidence="1" id="KW-0472">Membrane</keyword>
<feature type="transmembrane region" description="Helical" evidence="1">
    <location>
        <begin position="284"/>
        <end position="302"/>
    </location>
</feature>
<gene>
    <name evidence="2" type="ORF">BSTOLATCC_MIC48086</name>
</gene>
<dbReference type="Proteomes" id="UP001162131">
    <property type="component" value="Unassembled WGS sequence"/>
</dbReference>
<dbReference type="Pfam" id="PF20398">
    <property type="entry name" value="DUF6691"/>
    <property type="match status" value="1"/>
</dbReference>
<feature type="transmembrane region" description="Helical" evidence="1">
    <location>
        <begin position="245"/>
        <end position="264"/>
    </location>
</feature>
<feature type="transmembrane region" description="Helical" evidence="1">
    <location>
        <begin position="207"/>
        <end position="225"/>
    </location>
</feature>
<feature type="transmembrane region" description="Helical" evidence="1">
    <location>
        <begin position="12"/>
        <end position="35"/>
    </location>
</feature>
<feature type="transmembrane region" description="Helical" evidence="1">
    <location>
        <begin position="55"/>
        <end position="76"/>
    </location>
</feature>
<feature type="transmembrane region" description="Helical" evidence="1">
    <location>
        <begin position="100"/>
        <end position="122"/>
    </location>
</feature>
<evidence type="ECO:0000313" key="3">
    <source>
        <dbReference type="Proteomes" id="UP001162131"/>
    </source>
</evidence>
<feature type="transmembrane region" description="Helical" evidence="1">
    <location>
        <begin position="134"/>
        <end position="151"/>
    </location>
</feature>
<accession>A0AAU9JUP0</accession>
<protein>
    <submittedName>
        <fullName evidence="2">Uncharacterized protein</fullName>
    </submittedName>
</protein>
<keyword evidence="3" id="KW-1185">Reference proteome</keyword>
<feature type="transmembrane region" description="Helical" evidence="1">
    <location>
        <begin position="308"/>
        <end position="328"/>
    </location>
</feature>
<organism evidence="2 3">
    <name type="scientific">Blepharisma stoltei</name>
    <dbReference type="NCBI Taxonomy" id="1481888"/>
    <lineage>
        <taxon>Eukaryota</taxon>
        <taxon>Sar</taxon>
        <taxon>Alveolata</taxon>
        <taxon>Ciliophora</taxon>
        <taxon>Postciliodesmatophora</taxon>
        <taxon>Heterotrichea</taxon>
        <taxon>Heterotrichida</taxon>
        <taxon>Blepharismidae</taxon>
        <taxon>Blepharisma</taxon>
    </lineage>
</organism>
<name>A0AAU9JUP0_9CILI</name>
<comment type="caution">
    <text evidence="2">The sequence shown here is derived from an EMBL/GenBank/DDBJ whole genome shotgun (WGS) entry which is preliminary data.</text>
</comment>
<feature type="transmembrane region" description="Helical" evidence="1">
    <location>
        <begin position="171"/>
        <end position="195"/>
    </location>
</feature>
<dbReference type="InterPro" id="IPR046513">
    <property type="entry name" value="DUF6691"/>
</dbReference>
<sequence length="352" mass="38555">MSFLTSISPDVALALAGGFLVSLATALNLLVMGRITSVSSMIISISRFYVNSSGLFWRISFLLGLLNSVLFFRVYLGDTIYGIRVFDVLSSMSDLSLPQWIIGSFFIGMSTNLGGDFIVYHIICGLPRLSRRSMLGTAIVILFGAITLSYRHSIPSFENKGIIDSQTMDTYLSFIGDSFSGVYLIYIISFGVHLISKAKKADKIDPLFSFAIGIIFGLGFILSGLCRRTKVIGFLNFGDNWDPTIAYSIVAMVGFNWFGFNLIFKNVTTPLLQGNFNPIIDGGINMSFCIGAALFGIGWGILGFCNAGIFMNIMLLPQALLALIGILMGNTTMRYLMAIINSPGFRRIFISE</sequence>
<reference evidence="2" key="1">
    <citation type="submission" date="2021-09" db="EMBL/GenBank/DDBJ databases">
        <authorList>
            <consortium name="AG Swart"/>
            <person name="Singh M."/>
            <person name="Singh A."/>
            <person name="Seah K."/>
            <person name="Emmerich C."/>
        </authorList>
    </citation>
    <scope>NUCLEOTIDE SEQUENCE</scope>
    <source>
        <strain evidence="2">ATCC30299</strain>
    </source>
</reference>